<dbReference type="GO" id="GO:0016747">
    <property type="term" value="F:acyltransferase activity, transferring groups other than amino-acyl groups"/>
    <property type="evidence" value="ECO:0007669"/>
    <property type="project" value="InterPro"/>
</dbReference>
<dbReference type="InterPro" id="IPR051531">
    <property type="entry name" value="N-acetyltransferase"/>
</dbReference>
<protein>
    <submittedName>
        <fullName evidence="2 3">N-acetyltransferase</fullName>
    </submittedName>
</protein>
<organism evidence="3 4">
    <name type="scientific">Prolixibacter denitrificans</name>
    <dbReference type="NCBI Taxonomy" id="1541063"/>
    <lineage>
        <taxon>Bacteria</taxon>
        <taxon>Pseudomonadati</taxon>
        <taxon>Bacteroidota</taxon>
        <taxon>Bacteroidia</taxon>
        <taxon>Marinilabiliales</taxon>
        <taxon>Prolixibacteraceae</taxon>
        <taxon>Prolixibacter</taxon>
    </lineage>
</organism>
<reference evidence="3 4" key="1">
    <citation type="submission" date="2018-03" db="EMBL/GenBank/DDBJ databases">
        <title>Genomic Encyclopedia of Archaeal and Bacterial Type Strains, Phase II (KMG-II): from individual species to whole genera.</title>
        <authorList>
            <person name="Goeker M."/>
        </authorList>
    </citation>
    <scope>NUCLEOTIDE SEQUENCE [LARGE SCALE GENOMIC DNA]</scope>
    <source>
        <strain evidence="3 4">DSM 27267</strain>
    </source>
</reference>
<feature type="domain" description="N-acetyltransferase" evidence="1">
    <location>
        <begin position="11"/>
        <end position="168"/>
    </location>
</feature>
<dbReference type="RefSeq" id="WP_106541496.1">
    <property type="nucleotide sequence ID" value="NZ_PYGC01000003.1"/>
</dbReference>
<sequence>MKTIKLETERTYLQNLTVNDAVDFYRLNLDPDVLKYTGDVPFQTVDGARRFLKQYEQYEKYGVGRLAVIDKETDAFIGWCGLKYSPDIDEYDIGFRFFKDVWNKGYATETAGRCLEFGFSDLNIEEIVGRAMTENKASIQVLEKIGMTFKQQFDFNGQKGVIYRMTKREYDKISATTDK</sequence>
<dbReference type="InterPro" id="IPR016181">
    <property type="entry name" value="Acyl_CoA_acyltransferase"/>
</dbReference>
<dbReference type="Pfam" id="PF13302">
    <property type="entry name" value="Acetyltransf_3"/>
    <property type="match status" value="1"/>
</dbReference>
<dbReference type="Proteomes" id="UP000240621">
    <property type="component" value="Unassembled WGS sequence"/>
</dbReference>
<dbReference type="PANTHER" id="PTHR43792:SF1">
    <property type="entry name" value="N-ACETYLTRANSFERASE DOMAIN-CONTAINING PROTEIN"/>
    <property type="match status" value="1"/>
</dbReference>
<dbReference type="PROSITE" id="PS51186">
    <property type="entry name" value="GNAT"/>
    <property type="match status" value="1"/>
</dbReference>
<keyword evidence="5" id="KW-1185">Reference proteome</keyword>
<evidence type="ECO:0000313" key="4">
    <source>
        <dbReference type="Proteomes" id="UP000240621"/>
    </source>
</evidence>
<dbReference type="EMBL" id="PYGC01000003">
    <property type="protein sequence ID" value="PSK83650.1"/>
    <property type="molecule type" value="Genomic_DNA"/>
</dbReference>
<dbReference type="PANTHER" id="PTHR43792">
    <property type="entry name" value="GNAT FAMILY, PUTATIVE (AFU_ORTHOLOGUE AFUA_3G00765)-RELATED-RELATED"/>
    <property type="match status" value="1"/>
</dbReference>
<dbReference type="InterPro" id="IPR000182">
    <property type="entry name" value="GNAT_dom"/>
</dbReference>
<dbReference type="EMBL" id="BLAU01000001">
    <property type="protein sequence ID" value="GET23198.1"/>
    <property type="molecule type" value="Genomic_DNA"/>
</dbReference>
<dbReference type="Gene3D" id="3.40.630.30">
    <property type="match status" value="1"/>
</dbReference>
<gene>
    <name evidence="3" type="ORF">CLV93_10365</name>
    <name evidence="2" type="ORF">JCM18694_34440</name>
</gene>
<name>A0A2P8CF84_9BACT</name>
<evidence type="ECO:0000313" key="5">
    <source>
        <dbReference type="Proteomes" id="UP000396862"/>
    </source>
</evidence>
<dbReference type="AlphaFoldDB" id="A0A2P8CF84"/>
<dbReference type="OrthoDB" id="9788916at2"/>
<accession>A0A2P8CF84</accession>
<proteinExistence type="predicted"/>
<evidence type="ECO:0000313" key="2">
    <source>
        <dbReference type="EMBL" id="GET23198.1"/>
    </source>
</evidence>
<evidence type="ECO:0000259" key="1">
    <source>
        <dbReference type="PROSITE" id="PS51186"/>
    </source>
</evidence>
<comment type="caution">
    <text evidence="3">The sequence shown here is derived from an EMBL/GenBank/DDBJ whole genome shotgun (WGS) entry which is preliminary data.</text>
</comment>
<keyword evidence="3" id="KW-0808">Transferase</keyword>
<reference evidence="2 5" key="2">
    <citation type="submission" date="2019-10" db="EMBL/GenBank/DDBJ databases">
        <title>Prolixibacter strains distinguished by the presence of nitrate reductase genes were adept at nitrate-dependent anaerobic corrosion of metallic iron and carbon steel.</title>
        <authorList>
            <person name="Iino T."/>
            <person name="Shono N."/>
            <person name="Ito K."/>
            <person name="Nakamura R."/>
            <person name="Sueoka K."/>
            <person name="Harayama S."/>
            <person name="Ohkuma M."/>
        </authorList>
    </citation>
    <scope>NUCLEOTIDE SEQUENCE [LARGE SCALE GENOMIC DNA]</scope>
    <source>
        <strain evidence="2 5">MIC1-1</strain>
    </source>
</reference>
<dbReference type="Proteomes" id="UP000396862">
    <property type="component" value="Unassembled WGS sequence"/>
</dbReference>
<dbReference type="SUPFAM" id="SSF55729">
    <property type="entry name" value="Acyl-CoA N-acyltransferases (Nat)"/>
    <property type="match status" value="1"/>
</dbReference>
<evidence type="ECO:0000313" key="3">
    <source>
        <dbReference type="EMBL" id="PSK83650.1"/>
    </source>
</evidence>